<comment type="similarity">
    <text evidence="2 8">Belongs to the PHP hydrolase family. HisK subfamily.</text>
</comment>
<dbReference type="AlphaFoldDB" id="A0AAI8W100"/>
<comment type="pathway">
    <text evidence="1 8">Amino-acid biosynthesis; L-histidine biosynthesis; L-histidine from 5-phospho-alpha-D-ribose 1-diphosphate: step 8/9.</text>
</comment>
<keyword evidence="5 8" id="KW-0378">Hydrolase</keyword>
<evidence type="ECO:0000256" key="3">
    <source>
        <dbReference type="ARBA" id="ARBA00013085"/>
    </source>
</evidence>
<dbReference type="InterPro" id="IPR016195">
    <property type="entry name" value="Pol/histidinol_Pase-like"/>
</dbReference>
<comment type="catalytic activity">
    <reaction evidence="7 8">
        <text>L-histidinol phosphate + H2O = L-histidinol + phosphate</text>
        <dbReference type="Rhea" id="RHEA:14465"/>
        <dbReference type="ChEBI" id="CHEBI:15377"/>
        <dbReference type="ChEBI" id="CHEBI:43474"/>
        <dbReference type="ChEBI" id="CHEBI:57699"/>
        <dbReference type="ChEBI" id="CHEBI:57980"/>
        <dbReference type="EC" id="3.1.3.15"/>
    </reaction>
</comment>
<evidence type="ECO:0000256" key="7">
    <source>
        <dbReference type="ARBA" id="ARBA00049158"/>
    </source>
</evidence>
<dbReference type="GO" id="GO:0004401">
    <property type="term" value="F:histidinol-phosphatase activity"/>
    <property type="evidence" value="ECO:0007669"/>
    <property type="project" value="UniProtKB-UniRule"/>
</dbReference>
<dbReference type="EC" id="3.1.3.15" evidence="3 8"/>
<dbReference type="InterPro" id="IPR010140">
    <property type="entry name" value="Histidinol_P_phosphatase_HisJ"/>
</dbReference>
<feature type="domain" description="PHP" evidence="9">
    <location>
        <begin position="5"/>
        <end position="226"/>
    </location>
</feature>
<dbReference type="PANTHER" id="PTHR21039">
    <property type="entry name" value="HISTIDINOL PHOSPHATASE-RELATED"/>
    <property type="match status" value="1"/>
</dbReference>
<evidence type="ECO:0000256" key="4">
    <source>
        <dbReference type="ARBA" id="ARBA00022605"/>
    </source>
</evidence>
<gene>
    <name evidence="10" type="ORF">KHLLAP_LOCUS14551</name>
</gene>
<keyword evidence="4 8" id="KW-0028">Amino-acid biosynthesis</keyword>
<dbReference type="PANTHER" id="PTHR21039:SF0">
    <property type="entry name" value="HISTIDINOL-PHOSPHATASE"/>
    <property type="match status" value="1"/>
</dbReference>
<dbReference type="Gene3D" id="3.20.20.140">
    <property type="entry name" value="Metal-dependent hydrolases"/>
    <property type="match status" value="1"/>
</dbReference>
<name>A0AAI8W100_9PEZI</name>
<dbReference type="Pfam" id="PF02811">
    <property type="entry name" value="PHP"/>
    <property type="match status" value="1"/>
</dbReference>
<protein>
    <recommendedName>
        <fullName evidence="3 8">Histidinol-phosphatase</fullName>
        <shortName evidence="8">HolPase</shortName>
        <ecNumber evidence="3 8">3.1.3.15</ecNumber>
    </recommendedName>
</protein>
<dbReference type="SUPFAM" id="SSF89550">
    <property type="entry name" value="PHP domain-like"/>
    <property type="match status" value="1"/>
</dbReference>
<evidence type="ECO:0000256" key="6">
    <source>
        <dbReference type="ARBA" id="ARBA00023102"/>
    </source>
</evidence>
<evidence type="ECO:0000256" key="5">
    <source>
        <dbReference type="ARBA" id="ARBA00022801"/>
    </source>
</evidence>
<dbReference type="GO" id="GO:0005737">
    <property type="term" value="C:cytoplasm"/>
    <property type="evidence" value="ECO:0007669"/>
    <property type="project" value="TreeGrafter"/>
</dbReference>
<accession>A0AAI8W100</accession>
<evidence type="ECO:0000256" key="1">
    <source>
        <dbReference type="ARBA" id="ARBA00004970"/>
    </source>
</evidence>
<evidence type="ECO:0000259" key="9">
    <source>
        <dbReference type="Pfam" id="PF02811"/>
    </source>
</evidence>
<dbReference type="EMBL" id="CAUWAG010000020">
    <property type="protein sequence ID" value="CAJ2514083.1"/>
    <property type="molecule type" value="Genomic_DNA"/>
</dbReference>
<evidence type="ECO:0000313" key="10">
    <source>
        <dbReference type="EMBL" id="CAJ2514083.1"/>
    </source>
</evidence>
<keyword evidence="6 8" id="KW-0368">Histidine biosynthesis</keyword>
<dbReference type="CDD" id="cd12110">
    <property type="entry name" value="PHP_HisPPase_Hisj_like"/>
    <property type="match status" value="1"/>
</dbReference>
<reference evidence="10" key="1">
    <citation type="submission" date="2023-10" db="EMBL/GenBank/DDBJ databases">
        <authorList>
            <person name="Hackl T."/>
        </authorList>
    </citation>
    <scope>NUCLEOTIDE SEQUENCE</scope>
</reference>
<keyword evidence="11" id="KW-1185">Reference proteome</keyword>
<comment type="caution">
    <text evidence="10">The sequence shown here is derived from an EMBL/GenBank/DDBJ whole genome shotgun (WGS) entry which is preliminary data.</text>
</comment>
<dbReference type="NCBIfam" id="TIGR01856">
    <property type="entry name" value="hisJ_fam"/>
    <property type="match status" value="1"/>
</dbReference>
<evidence type="ECO:0000256" key="8">
    <source>
        <dbReference type="RuleBase" id="RU366003"/>
    </source>
</evidence>
<sequence length="329" mass="37067">MAFTMHSHSGQFCPGHAKDDLEAVIQHAISLGYTTMGLTEHMPRTQREDLYPEELDDPEASLAVLFPRHEAYLAEAQRLQAKYASQIALLIGFEGEWLRPAYAPLITQLAAHPSIDYFIGSLHHVNAIPIDYDAAYYARALASVVPPSPQSSDGNGEERMYERYYDEQYSMLQSLNPRVVGHFDLIRLLSTNPNHNIRAWPGVWERVRRNLHYVASYGGWLECNSSALRKGLAEPYPCRVIAEEWLRMGGKFTLSDDSHGIAQLGTNYARALDFLSGLGVTSVWTLQRDANPHPHPQSHQYSQPGEVKKATLTEREVPIEDVRAVVGKW</sequence>
<evidence type="ECO:0000313" key="11">
    <source>
        <dbReference type="Proteomes" id="UP001295740"/>
    </source>
</evidence>
<dbReference type="InterPro" id="IPR004013">
    <property type="entry name" value="PHP_dom"/>
</dbReference>
<proteinExistence type="inferred from homology"/>
<organism evidence="10 11">
    <name type="scientific">Anthostomella pinea</name>
    <dbReference type="NCBI Taxonomy" id="933095"/>
    <lineage>
        <taxon>Eukaryota</taxon>
        <taxon>Fungi</taxon>
        <taxon>Dikarya</taxon>
        <taxon>Ascomycota</taxon>
        <taxon>Pezizomycotina</taxon>
        <taxon>Sordariomycetes</taxon>
        <taxon>Xylariomycetidae</taxon>
        <taxon>Xylariales</taxon>
        <taxon>Xylariaceae</taxon>
        <taxon>Anthostomella</taxon>
    </lineage>
</organism>
<dbReference type="GO" id="GO:0000105">
    <property type="term" value="P:L-histidine biosynthetic process"/>
    <property type="evidence" value="ECO:0007669"/>
    <property type="project" value="UniProtKB-UniRule"/>
</dbReference>
<evidence type="ECO:0000256" key="2">
    <source>
        <dbReference type="ARBA" id="ARBA00009152"/>
    </source>
</evidence>
<dbReference type="FunFam" id="3.20.20.140:FF:000059">
    <property type="entry name" value="Histidinol-phosphatase"/>
    <property type="match status" value="1"/>
</dbReference>
<dbReference type="Proteomes" id="UP001295740">
    <property type="component" value="Unassembled WGS sequence"/>
</dbReference>